<dbReference type="InterPro" id="IPR049943">
    <property type="entry name" value="Ser_HO-MeTrfase-like"/>
</dbReference>
<dbReference type="InterPro" id="IPR015424">
    <property type="entry name" value="PyrdxlP-dep_Trfase"/>
</dbReference>
<dbReference type="Gene3D" id="3.90.1150.10">
    <property type="entry name" value="Aspartate Aminotransferase, domain 1"/>
    <property type="match status" value="1"/>
</dbReference>
<dbReference type="InterPro" id="IPR039429">
    <property type="entry name" value="SHMT-like_dom"/>
</dbReference>
<dbReference type="EMBL" id="JAHRIP010000644">
    <property type="protein sequence ID" value="MEQ2279580.1"/>
    <property type="molecule type" value="Genomic_DNA"/>
</dbReference>
<name>A0ABV0XDN8_9TELE</name>
<evidence type="ECO:0000313" key="4">
    <source>
        <dbReference type="EMBL" id="MEQ2279580.1"/>
    </source>
</evidence>
<dbReference type="SUPFAM" id="SSF53383">
    <property type="entry name" value="PLP-dependent transferases"/>
    <property type="match status" value="1"/>
</dbReference>
<organism evidence="4 5">
    <name type="scientific">Ameca splendens</name>
    <dbReference type="NCBI Taxonomy" id="208324"/>
    <lineage>
        <taxon>Eukaryota</taxon>
        <taxon>Metazoa</taxon>
        <taxon>Chordata</taxon>
        <taxon>Craniata</taxon>
        <taxon>Vertebrata</taxon>
        <taxon>Euteleostomi</taxon>
        <taxon>Actinopterygii</taxon>
        <taxon>Neopterygii</taxon>
        <taxon>Teleostei</taxon>
        <taxon>Neoteleostei</taxon>
        <taxon>Acanthomorphata</taxon>
        <taxon>Ovalentaria</taxon>
        <taxon>Atherinomorphae</taxon>
        <taxon>Cyprinodontiformes</taxon>
        <taxon>Goodeidae</taxon>
        <taxon>Ameca</taxon>
    </lineage>
</organism>
<dbReference type="PANTHER" id="PTHR11680">
    <property type="entry name" value="SERINE HYDROXYMETHYLTRANSFERASE"/>
    <property type="match status" value="1"/>
</dbReference>
<dbReference type="Proteomes" id="UP001469553">
    <property type="component" value="Unassembled WGS sequence"/>
</dbReference>
<gene>
    <name evidence="4" type="primary">SHMT2_2</name>
    <name evidence="4" type="ORF">AMECASPLE_010920</name>
</gene>
<accession>A0ABV0XDN8</accession>
<sequence length="120" mass="13111">MHKTLKSCSILMRCSSFTQHNFMSLQASTPMFKQYIAQILLNAKAMAGALLRKDYTLVSGGTDNHLVLVDLRPRGIDGARAERVLELVSITANKNTCPGDKSALTPGGLRLGKQVDDFKC</sequence>
<evidence type="ECO:0000256" key="2">
    <source>
        <dbReference type="ARBA" id="ARBA00022898"/>
    </source>
</evidence>
<keyword evidence="2" id="KW-0663">Pyridoxal phosphate</keyword>
<evidence type="ECO:0000256" key="1">
    <source>
        <dbReference type="ARBA" id="ARBA00001933"/>
    </source>
</evidence>
<reference evidence="4 5" key="1">
    <citation type="submission" date="2021-06" db="EMBL/GenBank/DDBJ databases">
        <authorList>
            <person name="Palmer J.M."/>
        </authorList>
    </citation>
    <scope>NUCLEOTIDE SEQUENCE [LARGE SCALE GENOMIC DNA]</scope>
    <source>
        <strain evidence="4 5">AS_MEX2019</strain>
        <tissue evidence="4">Muscle</tissue>
    </source>
</reference>
<protein>
    <submittedName>
        <fullName evidence="4">Serine hydroxymethyltransferase 2</fullName>
    </submittedName>
</protein>
<keyword evidence="5" id="KW-1185">Reference proteome</keyword>
<dbReference type="PANTHER" id="PTHR11680:SF28">
    <property type="entry name" value="SERINE HYDROXYMETHYLTRANSFERASE, MITOCHONDRIAL"/>
    <property type="match status" value="1"/>
</dbReference>
<dbReference type="Pfam" id="PF00464">
    <property type="entry name" value="SHMT"/>
    <property type="match status" value="1"/>
</dbReference>
<proteinExistence type="predicted"/>
<dbReference type="InterPro" id="IPR015422">
    <property type="entry name" value="PyrdxlP-dep_Trfase_small"/>
</dbReference>
<feature type="domain" description="Serine hydroxymethyltransferase-like" evidence="3">
    <location>
        <begin position="26"/>
        <end position="113"/>
    </location>
</feature>
<evidence type="ECO:0000313" key="5">
    <source>
        <dbReference type="Proteomes" id="UP001469553"/>
    </source>
</evidence>
<comment type="cofactor">
    <cofactor evidence="1">
        <name>pyridoxal 5'-phosphate</name>
        <dbReference type="ChEBI" id="CHEBI:597326"/>
    </cofactor>
</comment>
<evidence type="ECO:0000259" key="3">
    <source>
        <dbReference type="Pfam" id="PF00464"/>
    </source>
</evidence>
<comment type="caution">
    <text evidence="4">The sequence shown here is derived from an EMBL/GenBank/DDBJ whole genome shotgun (WGS) entry which is preliminary data.</text>
</comment>